<evidence type="ECO:0000256" key="1">
    <source>
        <dbReference type="SAM" id="MobiDB-lite"/>
    </source>
</evidence>
<dbReference type="Proteomes" id="UP000410492">
    <property type="component" value="Unassembled WGS sequence"/>
</dbReference>
<dbReference type="Pfam" id="PF13837">
    <property type="entry name" value="Myb_DNA-bind_4"/>
    <property type="match status" value="1"/>
</dbReference>
<proteinExistence type="predicted"/>
<evidence type="ECO:0000313" key="3">
    <source>
        <dbReference type="EMBL" id="VEN64092.1"/>
    </source>
</evidence>
<dbReference type="InterPro" id="IPR044822">
    <property type="entry name" value="Myb_DNA-bind_4"/>
</dbReference>
<organism evidence="3 4">
    <name type="scientific">Callosobruchus maculatus</name>
    <name type="common">Southern cowpea weevil</name>
    <name type="synonym">Pulse bruchid</name>
    <dbReference type="NCBI Taxonomy" id="64391"/>
    <lineage>
        <taxon>Eukaryota</taxon>
        <taxon>Metazoa</taxon>
        <taxon>Ecdysozoa</taxon>
        <taxon>Arthropoda</taxon>
        <taxon>Hexapoda</taxon>
        <taxon>Insecta</taxon>
        <taxon>Pterygota</taxon>
        <taxon>Neoptera</taxon>
        <taxon>Endopterygota</taxon>
        <taxon>Coleoptera</taxon>
        <taxon>Polyphaga</taxon>
        <taxon>Cucujiformia</taxon>
        <taxon>Chrysomeloidea</taxon>
        <taxon>Chrysomelidae</taxon>
        <taxon>Bruchinae</taxon>
        <taxon>Bruchini</taxon>
        <taxon>Callosobruchus</taxon>
    </lineage>
</organism>
<feature type="domain" description="Myb/SANT-like DNA-binding" evidence="2">
    <location>
        <begin position="2"/>
        <end position="51"/>
    </location>
</feature>
<name>A0A653DVK1_CALMS</name>
<dbReference type="EMBL" id="CAACVG010015111">
    <property type="protein sequence ID" value="VEN64092.1"/>
    <property type="molecule type" value="Genomic_DNA"/>
</dbReference>
<dbReference type="OrthoDB" id="6776907at2759"/>
<gene>
    <name evidence="3" type="ORF">CALMAC_LOCUS20727</name>
</gene>
<protein>
    <recommendedName>
        <fullName evidence="2">Myb/SANT-like DNA-binding domain-containing protein</fullName>
    </recommendedName>
</protein>
<feature type="region of interest" description="Disordered" evidence="1">
    <location>
        <begin position="36"/>
        <end position="56"/>
    </location>
</feature>
<evidence type="ECO:0000259" key="2">
    <source>
        <dbReference type="Pfam" id="PF13837"/>
    </source>
</evidence>
<reference evidence="3 4" key="1">
    <citation type="submission" date="2019-01" db="EMBL/GenBank/DDBJ databases">
        <authorList>
            <person name="Sayadi A."/>
        </authorList>
    </citation>
    <scope>NUCLEOTIDE SEQUENCE [LARGE SCALE GENOMIC DNA]</scope>
</reference>
<evidence type="ECO:0000313" key="4">
    <source>
        <dbReference type="Proteomes" id="UP000410492"/>
    </source>
</evidence>
<accession>A0A653DVK1</accession>
<sequence>MKKLWELVAHDMSIKYRTTVLPSKCGNRFKVLDRSYKKTKDHNNQSGRGRRAFEFE</sequence>
<feature type="non-terminal residue" evidence="3">
    <location>
        <position position="56"/>
    </location>
</feature>
<keyword evidence="4" id="KW-1185">Reference proteome</keyword>
<dbReference type="AlphaFoldDB" id="A0A653DVK1"/>